<reference evidence="4" key="1">
    <citation type="journal article" date="2020" name="mSystems">
        <title>Genome- and Community-Level Interaction Insights into Carbon Utilization and Element Cycling Functions of Hydrothermarchaeota in Hydrothermal Sediment.</title>
        <authorList>
            <person name="Zhou Z."/>
            <person name="Liu Y."/>
            <person name="Xu W."/>
            <person name="Pan J."/>
            <person name="Luo Z.H."/>
            <person name="Li M."/>
        </authorList>
    </citation>
    <scope>NUCLEOTIDE SEQUENCE [LARGE SCALE GENOMIC DNA]</scope>
    <source>
        <strain evidence="4">HyVt-19</strain>
    </source>
</reference>
<dbReference type="InterPro" id="IPR044005">
    <property type="entry name" value="DZR_2"/>
</dbReference>
<dbReference type="SUPFAM" id="SSF53271">
    <property type="entry name" value="PRTase-like"/>
    <property type="match status" value="1"/>
</dbReference>
<dbReference type="Proteomes" id="UP000886355">
    <property type="component" value="Unassembled WGS sequence"/>
</dbReference>
<dbReference type="Gene3D" id="3.40.50.2020">
    <property type="match status" value="1"/>
</dbReference>
<comment type="similarity">
    <text evidence="1">Belongs to the ComF/GntX family.</text>
</comment>
<evidence type="ECO:0000256" key="1">
    <source>
        <dbReference type="ARBA" id="ARBA00008007"/>
    </source>
</evidence>
<evidence type="ECO:0000259" key="2">
    <source>
        <dbReference type="Pfam" id="PF00156"/>
    </source>
</evidence>
<organism evidence="4">
    <name type="scientific">Thermodesulforhabdus norvegica</name>
    <dbReference type="NCBI Taxonomy" id="39841"/>
    <lineage>
        <taxon>Bacteria</taxon>
        <taxon>Pseudomonadati</taxon>
        <taxon>Thermodesulfobacteriota</taxon>
        <taxon>Syntrophobacteria</taxon>
        <taxon>Syntrophobacterales</taxon>
        <taxon>Thermodesulforhabdaceae</taxon>
        <taxon>Thermodesulforhabdus</taxon>
    </lineage>
</organism>
<dbReference type="PANTHER" id="PTHR47505">
    <property type="entry name" value="DNA UTILIZATION PROTEIN YHGH"/>
    <property type="match status" value="1"/>
</dbReference>
<dbReference type="EMBL" id="DQZW01000227">
    <property type="protein sequence ID" value="HDL90205.1"/>
    <property type="molecule type" value="Genomic_DNA"/>
</dbReference>
<dbReference type="Pfam" id="PF00156">
    <property type="entry name" value="Pribosyltran"/>
    <property type="match status" value="1"/>
</dbReference>
<protein>
    <submittedName>
        <fullName evidence="4">ComF family protein</fullName>
    </submittedName>
</protein>
<feature type="non-terminal residue" evidence="4">
    <location>
        <position position="240"/>
    </location>
</feature>
<proteinExistence type="inferred from homology"/>
<dbReference type="PANTHER" id="PTHR47505:SF1">
    <property type="entry name" value="DNA UTILIZATION PROTEIN YHGH"/>
    <property type="match status" value="1"/>
</dbReference>
<dbReference type="InterPro" id="IPR000836">
    <property type="entry name" value="PRTase_dom"/>
</dbReference>
<accession>A0A7C0WVT0</accession>
<comment type="caution">
    <text evidence="4">The sequence shown here is derived from an EMBL/GenBank/DDBJ whole genome shotgun (WGS) entry which is preliminary data.</text>
</comment>
<sequence>MWWSLKSKSFFISRFFEACNRLLDFVGPRICPGCGSFVYDDGIFGWCRDCFDRLPRIVGNICRRCGIPIHGDSGENALCQECLMEEPPFEELRSACFYEGCIAEAIKGFKFYGRLSCLYPLVGLLDECYRWHFQDKDIHLVVPVPLHRKRLISRGFNQSALLAGWLSKRLQLACGKNVLVRVKNTVPQVKLSGKERRRNLRRAFALSDKGLMAVKDRNVLVVDDVVTTGTTIREVARVLG</sequence>
<evidence type="ECO:0000259" key="3">
    <source>
        <dbReference type="Pfam" id="PF18912"/>
    </source>
</evidence>
<evidence type="ECO:0000313" key="4">
    <source>
        <dbReference type="EMBL" id="HDL90205.1"/>
    </source>
</evidence>
<name>A0A7C0WVT0_9BACT</name>
<dbReference type="InterPro" id="IPR029057">
    <property type="entry name" value="PRTase-like"/>
</dbReference>
<feature type="domain" description="Phosphoribosyltransferase" evidence="2">
    <location>
        <begin position="201"/>
        <end position="239"/>
    </location>
</feature>
<dbReference type="InterPro" id="IPR051910">
    <property type="entry name" value="ComF/GntX_DNA_util-trans"/>
</dbReference>
<gene>
    <name evidence="4" type="ORF">ENG14_04815</name>
</gene>
<dbReference type="Pfam" id="PF18912">
    <property type="entry name" value="DZR_2"/>
    <property type="match status" value="1"/>
</dbReference>
<dbReference type="AlphaFoldDB" id="A0A7C0WVT0"/>
<feature type="domain" description="Double zinc ribbon" evidence="3">
    <location>
        <begin position="22"/>
        <end position="83"/>
    </location>
</feature>